<dbReference type="OrthoDB" id="407355at2759"/>
<organism evidence="12 13">
    <name type="scientific">Neocucurbitaria cava</name>
    <dbReference type="NCBI Taxonomy" id="798079"/>
    <lineage>
        <taxon>Eukaryota</taxon>
        <taxon>Fungi</taxon>
        <taxon>Dikarya</taxon>
        <taxon>Ascomycota</taxon>
        <taxon>Pezizomycotina</taxon>
        <taxon>Dothideomycetes</taxon>
        <taxon>Pleosporomycetidae</taxon>
        <taxon>Pleosporales</taxon>
        <taxon>Pleosporineae</taxon>
        <taxon>Cucurbitariaceae</taxon>
        <taxon>Neocucurbitaria</taxon>
    </lineage>
</organism>
<dbReference type="PANTHER" id="PTHR46471:SF4">
    <property type="entry name" value="CHITIN DEACETYLASE"/>
    <property type="match status" value="1"/>
</dbReference>
<feature type="signal peptide" evidence="9">
    <location>
        <begin position="1"/>
        <end position="19"/>
    </location>
</feature>
<dbReference type="CDD" id="cd00035">
    <property type="entry name" value="ChtBD1"/>
    <property type="match status" value="1"/>
</dbReference>
<comment type="cofactor">
    <cofactor evidence="1">
        <name>Co(2+)</name>
        <dbReference type="ChEBI" id="CHEBI:48828"/>
    </cofactor>
</comment>
<feature type="domain" description="Chitin-binding type-1" evidence="10">
    <location>
        <begin position="68"/>
        <end position="112"/>
    </location>
</feature>
<dbReference type="InterPro" id="IPR036861">
    <property type="entry name" value="Endochitinase-like_sf"/>
</dbReference>
<keyword evidence="13" id="KW-1185">Reference proteome</keyword>
<evidence type="ECO:0008006" key="14">
    <source>
        <dbReference type="Google" id="ProtNLM"/>
    </source>
</evidence>
<dbReference type="InterPro" id="IPR011330">
    <property type="entry name" value="Glyco_hydro/deAcase_b/a-brl"/>
</dbReference>
<keyword evidence="6" id="KW-0119">Carbohydrate metabolism</keyword>
<dbReference type="Gene3D" id="3.30.60.10">
    <property type="entry name" value="Endochitinase-like"/>
    <property type="match status" value="1"/>
</dbReference>
<keyword evidence="2 8" id="KW-0147">Chitin-binding</keyword>
<comment type="caution">
    <text evidence="12">The sequence shown here is derived from an EMBL/GenBank/DDBJ whole genome shotgun (WGS) entry which is preliminary data.</text>
</comment>
<dbReference type="PROSITE" id="PS00026">
    <property type="entry name" value="CHIT_BIND_I_1"/>
    <property type="match status" value="1"/>
</dbReference>
<dbReference type="CDD" id="cd10951">
    <property type="entry name" value="CE4_ClCDA_like"/>
    <property type="match status" value="1"/>
</dbReference>
<evidence type="ECO:0000256" key="9">
    <source>
        <dbReference type="SAM" id="SignalP"/>
    </source>
</evidence>
<evidence type="ECO:0000259" key="11">
    <source>
        <dbReference type="PROSITE" id="PS51677"/>
    </source>
</evidence>
<evidence type="ECO:0000256" key="3">
    <source>
        <dbReference type="ARBA" id="ARBA00022723"/>
    </source>
</evidence>
<proteinExistence type="predicted"/>
<dbReference type="InterPro" id="IPR001002">
    <property type="entry name" value="Chitin-bd_1"/>
</dbReference>
<evidence type="ECO:0000313" key="12">
    <source>
        <dbReference type="EMBL" id="KAJ4377693.1"/>
    </source>
</evidence>
<evidence type="ECO:0000256" key="5">
    <source>
        <dbReference type="ARBA" id="ARBA00022801"/>
    </source>
</evidence>
<evidence type="ECO:0000256" key="7">
    <source>
        <dbReference type="ARBA" id="ARBA00023285"/>
    </source>
</evidence>
<dbReference type="EMBL" id="JAPEUY010000001">
    <property type="protein sequence ID" value="KAJ4377693.1"/>
    <property type="molecule type" value="Genomic_DNA"/>
</dbReference>
<dbReference type="GO" id="GO:0005975">
    <property type="term" value="P:carbohydrate metabolic process"/>
    <property type="evidence" value="ECO:0007669"/>
    <property type="project" value="InterPro"/>
</dbReference>
<evidence type="ECO:0000256" key="2">
    <source>
        <dbReference type="ARBA" id="ARBA00022669"/>
    </source>
</evidence>
<feature type="chain" id="PRO_5040781024" description="Chitin deacetylase" evidence="9">
    <location>
        <begin position="20"/>
        <end position="378"/>
    </location>
</feature>
<dbReference type="PROSITE" id="PS51677">
    <property type="entry name" value="NODB"/>
    <property type="match status" value="1"/>
</dbReference>
<keyword evidence="4 9" id="KW-0732">Signal</keyword>
<keyword evidence="7" id="KW-0170">Cobalt</keyword>
<evidence type="ECO:0000256" key="6">
    <source>
        <dbReference type="ARBA" id="ARBA00023277"/>
    </source>
</evidence>
<dbReference type="InterPro" id="IPR018371">
    <property type="entry name" value="Chitin-binding_1_CS"/>
</dbReference>
<dbReference type="InterPro" id="IPR002509">
    <property type="entry name" value="NODB_dom"/>
</dbReference>
<feature type="disulfide bond" evidence="8">
    <location>
        <begin position="78"/>
        <end position="90"/>
    </location>
</feature>
<accession>A0A9W9CS25</accession>
<dbReference type="PROSITE" id="PS50941">
    <property type="entry name" value="CHIT_BIND_I_2"/>
    <property type="match status" value="1"/>
</dbReference>
<dbReference type="SUPFAM" id="SSF57016">
    <property type="entry name" value="Plant lectins/antimicrobial peptides"/>
    <property type="match status" value="1"/>
</dbReference>
<feature type="disulfide bond" evidence="8">
    <location>
        <begin position="83"/>
        <end position="97"/>
    </location>
</feature>
<keyword evidence="3" id="KW-0479">Metal-binding</keyword>
<feature type="domain" description="NodB homology" evidence="11">
    <location>
        <begin position="146"/>
        <end position="343"/>
    </location>
</feature>
<evidence type="ECO:0000313" key="13">
    <source>
        <dbReference type="Proteomes" id="UP001140560"/>
    </source>
</evidence>
<dbReference type="Proteomes" id="UP001140560">
    <property type="component" value="Unassembled WGS sequence"/>
</dbReference>
<evidence type="ECO:0000256" key="4">
    <source>
        <dbReference type="ARBA" id="ARBA00022729"/>
    </source>
</evidence>
<dbReference type="GO" id="GO:0046872">
    <property type="term" value="F:metal ion binding"/>
    <property type="evidence" value="ECO:0007669"/>
    <property type="project" value="UniProtKB-KW"/>
</dbReference>
<keyword evidence="8" id="KW-1015">Disulfide bond</keyword>
<dbReference type="SMART" id="SM00270">
    <property type="entry name" value="ChtBD1"/>
    <property type="match status" value="1"/>
</dbReference>
<gene>
    <name evidence="12" type="ORF">N0V83_000522</name>
</gene>
<evidence type="ECO:0000256" key="1">
    <source>
        <dbReference type="ARBA" id="ARBA00001941"/>
    </source>
</evidence>
<dbReference type="Pfam" id="PF01522">
    <property type="entry name" value="Polysacc_deac_1"/>
    <property type="match status" value="1"/>
</dbReference>
<sequence>MHYSTALAAVAAVAPMVSAHGGPVPKIVGLNPRDLKARDLLSGLGVRFEGANNFARAPAGKMKPRQDDLECGANIGTCGAGLCCSPSGYCGTGDDYCYSPGCQYQYGPGCPDNAIPAGTNTSTVTRTKLGSVAYGGDGIYGCTNPGDIAITYDDGPQITLTAYILDVLASHGAKATFFITGNNLNKGQIDETAEFIADIKRMDADGHQIASHTWTHLDLSAISQLDRKNQMWKNEMAFRNILGKFPTYMRPPYSSCTGQCETDMADLGYHVTYFNVDTDDYEQDDPTLIQNSKNWFYGNITAGGATASGSSWLEIGHDIHTQTAYNLTDYMLTTLTSLGYTAVTVGECLGDPSTNWYRTASGAGTYTSTDSDGAEPNV</sequence>
<dbReference type="GO" id="GO:0008061">
    <property type="term" value="F:chitin binding"/>
    <property type="evidence" value="ECO:0007669"/>
    <property type="project" value="UniProtKB-UniRule"/>
</dbReference>
<keyword evidence="5" id="KW-0378">Hydrolase</keyword>
<dbReference type="Gene3D" id="3.20.20.370">
    <property type="entry name" value="Glycoside hydrolase/deacetylase"/>
    <property type="match status" value="1"/>
</dbReference>
<evidence type="ECO:0000256" key="8">
    <source>
        <dbReference type="PROSITE-ProRule" id="PRU00261"/>
    </source>
</evidence>
<dbReference type="AlphaFoldDB" id="A0A9W9CS25"/>
<comment type="caution">
    <text evidence="8">Lacks conserved residue(s) required for the propagation of feature annotation.</text>
</comment>
<dbReference type="GO" id="GO:0016810">
    <property type="term" value="F:hydrolase activity, acting on carbon-nitrogen (but not peptide) bonds"/>
    <property type="evidence" value="ECO:0007669"/>
    <property type="project" value="InterPro"/>
</dbReference>
<reference evidence="12" key="1">
    <citation type="submission" date="2022-10" db="EMBL/GenBank/DDBJ databases">
        <title>Tapping the CABI collections for fungal endophytes: first genome assemblies for Collariella, Neodidymelliopsis, Ascochyta clinopodiicola, Didymella pomorum, Didymosphaeria variabile, Neocosmospora piperis and Neocucurbitaria cava.</title>
        <authorList>
            <person name="Hill R."/>
        </authorList>
    </citation>
    <scope>NUCLEOTIDE SEQUENCE</scope>
    <source>
        <strain evidence="12">IMI 356814</strain>
    </source>
</reference>
<evidence type="ECO:0000259" key="10">
    <source>
        <dbReference type="PROSITE" id="PS50941"/>
    </source>
</evidence>
<dbReference type="PANTHER" id="PTHR46471">
    <property type="entry name" value="CHITIN DEACETYLASE"/>
    <property type="match status" value="1"/>
</dbReference>
<name>A0A9W9CS25_9PLEO</name>
<protein>
    <recommendedName>
        <fullName evidence="14">Chitin deacetylase</fullName>
    </recommendedName>
</protein>
<dbReference type="SUPFAM" id="SSF88713">
    <property type="entry name" value="Glycoside hydrolase/deacetylase"/>
    <property type="match status" value="1"/>
</dbReference>